<protein>
    <submittedName>
        <fullName evidence="1">S-layer homology domain-containing protein</fullName>
    </submittedName>
</protein>
<comment type="caution">
    <text evidence="1">The sequence shown here is derived from an EMBL/GenBank/DDBJ whole genome shotgun (WGS) entry which is preliminary data.</text>
</comment>
<reference evidence="1" key="1">
    <citation type="submission" date="2024-03" db="EMBL/GenBank/DDBJ databases">
        <title>Whole genome sequecning of epiphytes from Marcgravia umbellata leaves.</title>
        <authorList>
            <person name="Kumar G."/>
            <person name="Savka M.A."/>
        </authorList>
    </citation>
    <scope>NUCLEOTIDE SEQUENCE</scope>
    <source>
        <strain evidence="1">RIT_BL5</strain>
    </source>
</reference>
<dbReference type="Proteomes" id="UP001380953">
    <property type="component" value="Unassembled WGS sequence"/>
</dbReference>
<accession>A0ACC6PDH6</accession>
<evidence type="ECO:0000313" key="1">
    <source>
        <dbReference type="EMBL" id="MEJ8304984.1"/>
    </source>
</evidence>
<name>A0ACC6PDH6_9BACL</name>
<gene>
    <name evidence="1" type="ORF">WKI47_13845</name>
</gene>
<organism evidence="1 2">
    <name type="scientific">Saccharibacillus sacchari</name>
    <dbReference type="NCBI Taxonomy" id="456493"/>
    <lineage>
        <taxon>Bacteria</taxon>
        <taxon>Bacillati</taxon>
        <taxon>Bacillota</taxon>
        <taxon>Bacilli</taxon>
        <taxon>Bacillales</taxon>
        <taxon>Paenibacillaceae</taxon>
        <taxon>Saccharibacillus</taxon>
    </lineage>
</organism>
<evidence type="ECO:0000313" key="2">
    <source>
        <dbReference type="Proteomes" id="UP001380953"/>
    </source>
</evidence>
<dbReference type="EMBL" id="JBBKAR010000035">
    <property type="protein sequence ID" value="MEJ8304984.1"/>
    <property type="molecule type" value="Genomic_DNA"/>
</dbReference>
<keyword evidence="2" id="KW-1185">Reference proteome</keyword>
<proteinExistence type="predicted"/>
<sequence>MRKKKSYTSLLLVVVLLFSLPQIAFAMQVFVKTTTGKTITLDVEPSDSIENVKAKIQDKEGIDPDDMRLIFAGKQLEDGRTLSDYNIQKESTLHLVVNTDSRWKNVGTAGLSSGIASDVSLAIDGNGIPYVVYRDEANFNKATVMKNDGSGWAPVGIEGFSAGEVQEPSLALDSNGTPFVAYEDNANASKATVMKLDGSSWIPVGTAGFSADAINHIEIALDSSNTPYVAYSDLSVGGKATVMRYGPSGWEVVGQAGFSAGSADNLSIVLDASGAPYVWFRDAGNADQATVMKYDGGSWTFVGAAGFSAVGTSKTALALSASGNPYVVYSDGANSGKATVMTYSGGNWEPVGSVGFSAGSVDYASIALDGSGIPYVVYSDSENQQKATVMKYSGTGWELVGKPGFSAGEAYGTSIALDRKGTPFVAYQDNPNGQKATVMTFYQKPQSMYTASASAASPIVGVGADNTITLTVKDSANATDTSLNGARQVTISGYAAAPNGSYGSLGGIDLTEGSTIVSAMFVNGVAEMNLTLNQAAEQNIALSVESVATPQTNTLKITPVAGTAAYMELTTDLAAPTVNGSAFAAQPVITLRDAYGNTSTGDNGTVVTVSKKDAGAWTLTGTVSVTAKAGVVTFADLGATNDAEVTGMQLSFDAAGLTPVTSRTEPPVTLPWPGIGEAAPNLAVVEAGDGRVRLKWSAVQSSVTYSVYQGTASGIYGEAIAAVTANEYEVTGLANGTTYYFVVKAVNPSGTSAASNEVTATPQTPSVPAEPSPTQPVPSVPAQTPVIANPTAPVATSPTVVIPPVVTPPAATPTLPAQPAPSTGLFRTGVVNTEDLIRKITSLAAAAQATDASVAFADMQGHWAEQPIRTFARLQWINGYADGTFRPNDKVTRAEFATVLDRAFDIQAGNANAALTDIEGHWAQSAIRNLVSTGVIKGYGDNRFKPNQTITREEMLVMLSRVVDLDHMAKDGEKGRFNDLDHSYAAAEIVAGAQAGIVNGNGTGKFFPKSNATRAEVVQAVWNVLEFDPQLKTVLDSLN</sequence>